<organism evidence="8 9">
    <name type="scientific">Agromyces lapidis</name>
    <dbReference type="NCBI Taxonomy" id="279574"/>
    <lineage>
        <taxon>Bacteria</taxon>
        <taxon>Bacillati</taxon>
        <taxon>Actinomycetota</taxon>
        <taxon>Actinomycetes</taxon>
        <taxon>Micrococcales</taxon>
        <taxon>Microbacteriaceae</taxon>
        <taxon>Agromyces</taxon>
    </lineage>
</organism>
<dbReference type="Gene3D" id="1.20.1250.20">
    <property type="entry name" value="MFS general substrate transporter like domains"/>
    <property type="match status" value="1"/>
</dbReference>
<feature type="transmembrane region" description="Helical" evidence="7">
    <location>
        <begin position="41"/>
        <end position="68"/>
    </location>
</feature>
<evidence type="ECO:0000256" key="1">
    <source>
        <dbReference type="ARBA" id="ARBA00004651"/>
    </source>
</evidence>
<protein>
    <submittedName>
        <fullName evidence="8">MFS transporter</fullName>
    </submittedName>
</protein>
<dbReference type="InterPro" id="IPR036259">
    <property type="entry name" value="MFS_trans_sf"/>
</dbReference>
<evidence type="ECO:0000256" key="2">
    <source>
        <dbReference type="ARBA" id="ARBA00022475"/>
    </source>
</evidence>
<evidence type="ECO:0000256" key="4">
    <source>
        <dbReference type="ARBA" id="ARBA00022989"/>
    </source>
</evidence>
<evidence type="ECO:0000256" key="6">
    <source>
        <dbReference type="SAM" id="MobiDB-lite"/>
    </source>
</evidence>
<evidence type="ECO:0000256" key="7">
    <source>
        <dbReference type="SAM" id="Phobius"/>
    </source>
</evidence>
<dbReference type="PANTHER" id="PTHR23513">
    <property type="entry name" value="INTEGRAL MEMBRANE EFFLUX PROTEIN-RELATED"/>
    <property type="match status" value="1"/>
</dbReference>
<feature type="transmembrane region" description="Helical" evidence="7">
    <location>
        <begin position="280"/>
        <end position="300"/>
    </location>
</feature>
<feature type="transmembrane region" description="Helical" evidence="7">
    <location>
        <begin position="216"/>
        <end position="238"/>
    </location>
</feature>
<evidence type="ECO:0000313" key="9">
    <source>
        <dbReference type="Proteomes" id="UP001589667"/>
    </source>
</evidence>
<name>A0ABV5SUF0_9MICO</name>
<dbReference type="SUPFAM" id="SSF103473">
    <property type="entry name" value="MFS general substrate transporter"/>
    <property type="match status" value="1"/>
</dbReference>
<feature type="transmembrane region" description="Helical" evidence="7">
    <location>
        <begin position="338"/>
        <end position="362"/>
    </location>
</feature>
<keyword evidence="9" id="KW-1185">Reference proteome</keyword>
<evidence type="ECO:0000313" key="8">
    <source>
        <dbReference type="EMBL" id="MFB9643978.1"/>
    </source>
</evidence>
<dbReference type="EMBL" id="JBHMBL010000004">
    <property type="protein sequence ID" value="MFB9643978.1"/>
    <property type="molecule type" value="Genomic_DNA"/>
</dbReference>
<comment type="caution">
    <text evidence="8">The sequence shown here is derived from an EMBL/GenBank/DDBJ whole genome shotgun (WGS) entry which is preliminary data.</text>
</comment>
<keyword evidence="4 7" id="KW-1133">Transmembrane helix</keyword>
<comment type="subcellular location">
    <subcellularLocation>
        <location evidence="1">Cell membrane</location>
        <topology evidence="1">Multi-pass membrane protein</topology>
    </subcellularLocation>
</comment>
<feature type="transmembrane region" description="Helical" evidence="7">
    <location>
        <begin position="166"/>
        <end position="186"/>
    </location>
</feature>
<feature type="region of interest" description="Disordered" evidence="6">
    <location>
        <begin position="433"/>
        <end position="483"/>
    </location>
</feature>
<evidence type="ECO:0000256" key="5">
    <source>
        <dbReference type="ARBA" id="ARBA00023136"/>
    </source>
</evidence>
<evidence type="ECO:0000256" key="3">
    <source>
        <dbReference type="ARBA" id="ARBA00022692"/>
    </source>
</evidence>
<proteinExistence type="predicted"/>
<sequence>MRLFQIRDYRHLFGAQVIALFGTGLATVALGLLAYDLAGPSAGAVLATALTIKMVLYVIIAPLAAAYADRLPRRLFLILLDVVRAAVVLALPFVTEVWHVYVLIGVLQSASAAFTPTFQAVIPDLVTDKAAYTRALSASQVAYTMESLLSPVLAAVALAFMSFNVLFVGTSVGFVVSAILVLSARVPNARPTGQARAWDRVTSGIRTFAATPRLRGVLALNLVVASAGSIVIVSTVNVVRDELGGGQSDVAWMLAASGGGTLVVALLLPRLLDRIAERTVMIAGAGVLVAGVIAAVVMSATGMVSWWLMASIWTAIGAGTAMVVTPTGRVIRSATTPVGLPAAFAAQFSLSHLAWLVTYPLAGWVGTAAGVTTAWSILGVLALAGALGAPALWPRRITARQGGGASVPARSEAARGGARRALDVARPVLVEYGPRDAAQSGRRRSPRRASESTTATRSTLSPPVRERASSTEHSALSLRPTPP</sequence>
<dbReference type="Pfam" id="PF07690">
    <property type="entry name" value="MFS_1"/>
    <property type="match status" value="1"/>
</dbReference>
<keyword evidence="2" id="KW-1003">Cell membrane</keyword>
<dbReference type="Proteomes" id="UP001589667">
    <property type="component" value="Unassembled WGS sequence"/>
</dbReference>
<feature type="transmembrane region" description="Helical" evidence="7">
    <location>
        <begin position="374"/>
        <end position="393"/>
    </location>
</feature>
<dbReference type="CDD" id="cd06173">
    <property type="entry name" value="MFS_MefA_like"/>
    <property type="match status" value="1"/>
</dbReference>
<dbReference type="RefSeq" id="WP_157424417.1">
    <property type="nucleotide sequence ID" value="NZ_BAAANI010000005.1"/>
</dbReference>
<accession>A0ABV5SUF0</accession>
<feature type="transmembrane region" description="Helical" evidence="7">
    <location>
        <begin position="306"/>
        <end position="326"/>
    </location>
</feature>
<dbReference type="PANTHER" id="PTHR23513:SF6">
    <property type="entry name" value="MAJOR FACILITATOR SUPERFAMILY ASSOCIATED DOMAIN-CONTAINING PROTEIN"/>
    <property type="match status" value="1"/>
</dbReference>
<feature type="transmembrane region" description="Helical" evidence="7">
    <location>
        <begin position="250"/>
        <end position="268"/>
    </location>
</feature>
<reference evidence="8 9" key="1">
    <citation type="submission" date="2024-09" db="EMBL/GenBank/DDBJ databases">
        <authorList>
            <person name="Sun Q."/>
            <person name="Mori K."/>
        </authorList>
    </citation>
    <scope>NUCLEOTIDE SEQUENCE [LARGE SCALE GENOMIC DNA]</scope>
    <source>
        <strain evidence="8 9">JCM 14321</strain>
    </source>
</reference>
<feature type="compositionally biased region" description="Low complexity" evidence="6">
    <location>
        <begin position="451"/>
        <end position="461"/>
    </location>
</feature>
<gene>
    <name evidence="8" type="ORF">ACFFQV_16930</name>
</gene>
<feature type="transmembrane region" description="Helical" evidence="7">
    <location>
        <begin position="12"/>
        <end position="35"/>
    </location>
</feature>
<keyword evidence="3 7" id="KW-0812">Transmembrane</keyword>
<keyword evidence="5 7" id="KW-0472">Membrane</keyword>
<dbReference type="InterPro" id="IPR011701">
    <property type="entry name" value="MFS"/>
</dbReference>